<dbReference type="SMART" id="SM00862">
    <property type="entry name" value="Trans_reg_C"/>
    <property type="match status" value="1"/>
</dbReference>
<evidence type="ECO:0000259" key="9">
    <source>
        <dbReference type="PROSITE" id="PS51755"/>
    </source>
</evidence>
<dbReference type="STRING" id="320771.Cflav_PD4777"/>
<dbReference type="SUPFAM" id="SSF52172">
    <property type="entry name" value="CheY-like"/>
    <property type="match status" value="1"/>
</dbReference>
<sequence>MARILIIEDEVPMRTALKDCLEGEGYRVITAADGEEGLKRVMAEKPDLVLLDVMMPKLDGFALCAELRRLANPVPILMLTAKGQIEDRVTGLDAGADDYLVKPFSTDELLARVRAMLRRHQREKRAVATLRFGEVEIDMVKQTARRGRKDLHFTAKEYAMLRLLSEAPGEPISRERFLDVVWGYAAFPTTRTVDNHIASLRAKIESDPEKPRWIKTVHGVGYRLEG</sequence>
<evidence type="ECO:0000256" key="7">
    <source>
        <dbReference type="PROSITE-ProRule" id="PRU01091"/>
    </source>
</evidence>
<dbReference type="GO" id="GO:0005829">
    <property type="term" value="C:cytosol"/>
    <property type="evidence" value="ECO:0007669"/>
    <property type="project" value="TreeGrafter"/>
</dbReference>
<keyword evidence="2" id="KW-0902">Two-component regulatory system</keyword>
<dbReference type="PROSITE" id="PS50110">
    <property type="entry name" value="RESPONSE_REGULATORY"/>
    <property type="match status" value="1"/>
</dbReference>
<dbReference type="Gene3D" id="6.10.250.690">
    <property type="match status" value="1"/>
</dbReference>
<dbReference type="RefSeq" id="WP_007414271.1">
    <property type="nucleotide sequence ID" value="NZ_ABOX02000008.1"/>
</dbReference>
<feature type="domain" description="Response regulatory" evidence="8">
    <location>
        <begin position="3"/>
        <end position="117"/>
    </location>
</feature>
<dbReference type="PROSITE" id="PS51755">
    <property type="entry name" value="OMPR_PHOB"/>
    <property type="match status" value="1"/>
</dbReference>
<dbReference type="GO" id="GO:0006355">
    <property type="term" value="P:regulation of DNA-templated transcription"/>
    <property type="evidence" value="ECO:0007669"/>
    <property type="project" value="InterPro"/>
</dbReference>
<dbReference type="GO" id="GO:0000976">
    <property type="term" value="F:transcription cis-regulatory region binding"/>
    <property type="evidence" value="ECO:0007669"/>
    <property type="project" value="TreeGrafter"/>
</dbReference>
<feature type="modified residue" description="4-aspartylphosphate" evidence="6">
    <location>
        <position position="52"/>
    </location>
</feature>
<dbReference type="PANTHER" id="PTHR48111">
    <property type="entry name" value="REGULATOR OF RPOS"/>
    <property type="match status" value="1"/>
</dbReference>
<evidence type="ECO:0000256" key="2">
    <source>
        <dbReference type="ARBA" id="ARBA00023012"/>
    </source>
</evidence>
<organism evidence="10 11">
    <name type="scientific">Pedosphaera parvula (strain Ellin514)</name>
    <dbReference type="NCBI Taxonomy" id="320771"/>
    <lineage>
        <taxon>Bacteria</taxon>
        <taxon>Pseudomonadati</taxon>
        <taxon>Verrucomicrobiota</taxon>
        <taxon>Pedosphaerae</taxon>
        <taxon>Pedosphaerales</taxon>
        <taxon>Pedosphaeraceae</taxon>
        <taxon>Pedosphaera</taxon>
    </lineage>
</organism>
<evidence type="ECO:0000256" key="1">
    <source>
        <dbReference type="ARBA" id="ARBA00022553"/>
    </source>
</evidence>
<evidence type="ECO:0000256" key="4">
    <source>
        <dbReference type="ARBA" id="ARBA00023125"/>
    </source>
</evidence>
<dbReference type="Gene3D" id="1.10.10.10">
    <property type="entry name" value="Winged helix-like DNA-binding domain superfamily/Winged helix DNA-binding domain"/>
    <property type="match status" value="1"/>
</dbReference>
<accession>B9XEM3</accession>
<feature type="DNA-binding region" description="OmpR/PhoB-type" evidence="7">
    <location>
        <begin position="127"/>
        <end position="226"/>
    </location>
</feature>
<name>B9XEM3_PEDPL</name>
<feature type="domain" description="OmpR/PhoB-type" evidence="9">
    <location>
        <begin position="127"/>
        <end position="226"/>
    </location>
</feature>
<dbReference type="InterPro" id="IPR001867">
    <property type="entry name" value="OmpR/PhoB-type_DNA-bd"/>
</dbReference>
<evidence type="ECO:0000256" key="6">
    <source>
        <dbReference type="PROSITE-ProRule" id="PRU00169"/>
    </source>
</evidence>
<evidence type="ECO:0000256" key="3">
    <source>
        <dbReference type="ARBA" id="ARBA00023015"/>
    </source>
</evidence>
<dbReference type="InterPro" id="IPR039420">
    <property type="entry name" value="WalR-like"/>
</dbReference>
<evidence type="ECO:0000313" key="10">
    <source>
        <dbReference type="EMBL" id="EEF61737.1"/>
    </source>
</evidence>
<evidence type="ECO:0000313" key="11">
    <source>
        <dbReference type="Proteomes" id="UP000003688"/>
    </source>
</evidence>
<proteinExistence type="predicted"/>
<dbReference type="PANTHER" id="PTHR48111:SF1">
    <property type="entry name" value="TWO-COMPONENT RESPONSE REGULATOR ORR33"/>
    <property type="match status" value="1"/>
</dbReference>
<keyword evidence="3" id="KW-0805">Transcription regulation</keyword>
<keyword evidence="11" id="KW-1185">Reference proteome</keyword>
<dbReference type="EMBL" id="ABOX02000008">
    <property type="protein sequence ID" value="EEF61737.1"/>
    <property type="molecule type" value="Genomic_DNA"/>
</dbReference>
<dbReference type="Gene3D" id="3.40.50.2300">
    <property type="match status" value="1"/>
</dbReference>
<evidence type="ECO:0000256" key="5">
    <source>
        <dbReference type="ARBA" id="ARBA00023163"/>
    </source>
</evidence>
<keyword evidence="5" id="KW-0804">Transcription</keyword>
<protein>
    <submittedName>
        <fullName evidence="10">Two component transcriptional regulator, winged helix family</fullName>
    </submittedName>
</protein>
<dbReference type="Pfam" id="PF00486">
    <property type="entry name" value="Trans_reg_C"/>
    <property type="match status" value="1"/>
</dbReference>
<dbReference type="InterPro" id="IPR036388">
    <property type="entry name" value="WH-like_DNA-bd_sf"/>
</dbReference>
<dbReference type="FunFam" id="3.40.50.2300:FF:000001">
    <property type="entry name" value="DNA-binding response regulator PhoB"/>
    <property type="match status" value="1"/>
</dbReference>
<dbReference type="SMART" id="SM00448">
    <property type="entry name" value="REC"/>
    <property type="match status" value="1"/>
</dbReference>
<keyword evidence="4 7" id="KW-0238">DNA-binding</keyword>
<dbReference type="GO" id="GO:0032993">
    <property type="term" value="C:protein-DNA complex"/>
    <property type="evidence" value="ECO:0007669"/>
    <property type="project" value="TreeGrafter"/>
</dbReference>
<reference evidence="10 11" key="1">
    <citation type="journal article" date="2011" name="J. Bacteriol.">
        <title>Genome sequence of 'Pedosphaera parvula' Ellin514, an aerobic Verrucomicrobial isolate from pasture soil.</title>
        <authorList>
            <person name="Kant R."/>
            <person name="van Passel M.W."/>
            <person name="Sangwan P."/>
            <person name="Palva A."/>
            <person name="Lucas S."/>
            <person name="Copeland A."/>
            <person name="Lapidus A."/>
            <person name="Glavina Del Rio T."/>
            <person name="Dalin E."/>
            <person name="Tice H."/>
            <person name="Bruce D."/>
            <person name="Goodwin L."/>
            <person name="Pitluck S."/>
            <person name="Chertkov O."/>
            <person name="Larimer F.W."/>
            <person name="Land M.L."/>
            <person name="Hauser L."/>
            <person name="Brettin T.S."/>
            <person name="Detter J.C."/>
            <person name="Han S."/>
            <person name="de Vos W.M."/>
            <person name="Janssen P.H."/>
            <person name="Smidt H."/>
        </authorList>
    </citation>
    <scope>NUCLEOTIDE SEQUENCE [LARGE SCALE GENOMIC DNA]</scope>
    <source>
        <strain evidence="10 11">Ellin514</strain>
    </source>
</reference>
<dbReference type="OrthoDB" id="9778145at2"/>
<comment type="caution">
    <text evidence="10">The sequence shown here is derived from an EMBL/GenBank/DDBJ whole genome shotgun (WGS) entry which is preliminary data.</text>
</comment>
<dbReference type="CDD" id="cd00383">
    <property type="entry name" value="trans_reg_C"/>
    <property type="match status" value="1"/>
</dbReference>
<dbReference type="AlphaFoldDB" id="B9XEM3"/>
<gene>
    <name evidence="10" type="ORF">Cflav_PD4777</name>
</gene>
<evidence type="ECO:0000259" key="8">
    <source>
        <dbReference type="PROSITE" id="PS50110"/>
    </source>
</evidence>
<keyword evidence="1 6" id="KW-0597">Phosphoprotein</keyword>
<dbReference type="InterPro" id="IPR001789">
    <property type="entry name" value="Sig_transdc_resp-reg_receiver"/>
</dbReference>
<dbReference type="GO" id="GO:0000156">
    <property type="term" value="F:phosphorelay response regulator activity"/>
    <property type="evidence" value="ECO:0007669"/>
    <property type="project" value="TreeGrafter"/>
</dbReference>
<dbReference type="Pfam" id="PF00072">
    <property type="entry name" value="Response_reg"/>
    <property type="match status" value="1"/>
</dbReference>
<dbReference type="CDD" id="cd17574">
    <property type="entry name" value="REC_OmpR"/>
    <property type="match status" value="1"/>
</dbReference>
<dbReference type="Proteomes" id="UP000003688">
    <property type="component" value="Unassembled WGS sequence"/>
</dbReference>
<dbReference type="InterPro" id="IPR011006">
    <property type="entry name" value="CheY-like_superfamily"/>
</dbReference>